<evidence type="ECO:0000313" key="2">
    <source>
        <dbReference type="Proteomes" id="UP001595699"/>
    </source>
</evidence>
<dbReference type="EMBL" id="JBHRZH010000012">
    <property type="protein sequence ID" value="MFC3762176.1"/>
    <property type="molecule type" value="Genomic_DNA"/>
</dbReference>
<reference evidence="2" key="1">
    <citation type="journal article" date="2019" name="Int. J. Syst. Evol. Microbiol.">
        <title>The Global Catalogue of Microorganisms (GCM) 10K type strain sequencing project: providing services to taxonomists for standard genome sequencing and annotation.</title>
        <authorList>
            <consortium name="The Broad Institute Genomics Platform"/>
            <consortium name="The Broad Institute Genome Sequencing Center for Infectious Disease"/>
            <person name="Wu L."/>
            <person name="Ma J."/>
        </authorList>
    </citation>
    <scope>NUCLEOTIDE SEQUENCE [LARGE SCALE GENOMIC DNA]</scope>
    <source>
        <strain evidence="2">CGMCC 4.7241</strain>
    </source>
</reference>
<protein>
    <recommendedName>
        <fullName evidence="3">Myb-like domain-containing protein</fullName>
    </recommendedName>
</protein>
<proteinExistence type="predicted"/>
<evidence type="ECO:0000313" key="1">
    <source>
        <dbReference type="EMBL" id="MFC3762176.1"/>
    </source>
</evidence>
<sequence length="151" mass="17066">MREQDARQRLTRRYALSTFGSRHHKLPPLGAAEAIAKVRLALNRQDGYHRGAVRSKDLLDALALVPAVRRGMDWDERILIAAAVTRGASWAMIAQQLGMSDAEEARQRYKDLCELDPSALAEDEHHAIRRILHADPTAQRLPRQRMTPLDS</sequence>
<dbReference type="RefSeq" id="WP_205120716.1">
    <property type="nucleotide sequence ID" value="NZ_JAFBCM010000001.1"/>
</dbReference>
<evidence type="ECO:0008006" key="3">
    <source>
        <dbReference type="Google" id="ProtNLM"/>
    </source>
</evidence>
<dbReference type="Proteomes" id="UP001595699">
    <property type="component" value="Unassembled WGS sequence"/>
</dbReference>
<gene>
    <name evidence="1" type="ORF">ACFOUW_15145</name>
</gene>
<keyword evidence="2" id="KW-1185">Reference proteome</keyword>
<name>A0ABV7YA25_9ACTN</name>
<accession>A0ABV7YA25</accession>
<comment type="caution">
    <text evidence="1">The sequence shown here is derived from an EMBL/GenBank/DDBJ whole genome shotgun (WGS) entry which is preliminary data.</text>
</comment>
<organism evidence="1 2">
    <name type="scientific">Tenggerimyces flavus</name>
    <dbReference type="NCBI Taxonomy" id="1708749"/>
    <lineage>
        <taxon>Bacteria</taxon>
        <taxon>Bacillati</taxon>
        <taxon>Actinomycetota</taxon>
        <taxon>Actinomycetes</taxon>
        <taxon>Propionibacteriales</taxon>
        <taxon>Nocardioidaceae</taxon>
        <taxon>Tenggerimyces</taxon>
    </lineage>
</organism>